<reference evidence="1 2" key="1">
    <citation type="submission" date="2018-06" db="EMBL/GenBank/DDBJ databases">
        <authorList>
            <consortium name="Pathogen Informatics"/>
            <person name="Doyle S."/>
        </authorList>
    </citation>
    <scope>NUCLEOTIDE SEQUENCE [LARGE SCALE GENOMIC DNA]</scope>
    <source>
        <strain evidence="1 2">NCTC9645</strain>
    </source>
</reference>
<dbReference type="InterPro" id="IPR008928">
    <property type="entry name" value="6-hairpin_glycosidase_sf"/>
</dbReference>
<accession>A0A2X3KMX5</accession>
<dbReference type="EMBL" id="UASO01000010">
    <property type="protein sequence ID" value="SQC87739.1"/>
    <property type="molecule type" value="Genomic_DNA"/>
</dbReference>
<dbReference type="PANTHER" id="PTHR34987:SF4">
    <property type="entry name" value="ALPHA-L-RHAMNOSIDASE C-TERMINAL DOMAIN-CONTAINING PROTEIN"/>
    <property type="match status" value="1"/>
</dbReference>
<dbReference type="InterPro" id="IPR012341">
    <property type="entry name" value="6hp_glycosidase-like_sf"/>
</dbReference>
<sequence length="114" mass="12890">MLAEVGTAGQRQALMRRLQQQPPAIAMNTPYLRHHHIVALLQSGLREEAVAEIKAYWGAMVAYGADTFWEIFDPQHPDFSPYGSKLINSYCHAWKLYPGLVYSPVRTLTTTISE</sequence>
<dbReference type="Gene3D" id="1.50.10.10">
    <property type="match status" value="1"/>
</dbReference>
<dbReference type="PANTHER" id="PTHR34987">
    <property type="entry name" value="C, PUTATIVE (AFU_ORTHOLOGUE AFUA_3G02880)-RELATED"/>
    <property type="match status" value="1"/>
</dbReference>
<evidence type="ECO:0000313" key="1">
    <source>
        <dbReference type="EMBL" id="SQC87739.1"/>
    </source>
</evidence>
<name>A0A2X3KMX5_KLEPN</name>
<dbReference type="SUPFAM" id="SSF48208">
    <property type="entry name" value="Six-hairpin glycosidases"/>
    <property type="match status" value="1"/>
</dbReference>
<dbReference type="Proteomes" id="UP000250675">
    <property type="component" value="Unassembled WGS sequence"/>
</dbReference>
<proteinExistence type="predicted"/>
<dbReference type="GO" id="GO:0005975">
    <property type="term" value="P:carbohydrate metabolic process"/>
    <property type="evidence" value="ECO:0007669"/>
    <property type="project" value="InterPro"/>
</dbReference>
<organism evidence="1 2">
    <name type="scientific">Klebsiella pneumoniae</name>
    <dbReference type="NCBI Taxonomy" id="573"/>
    <lineage>
        <taxon>Bacteria</taxon>
        <taxon>Pseudomonadati</taxon>
        <taxon>Pseudomonadota</taxon>
        <taxon>Gammaproteobacteria</taxon>
        <taxon>Enterobacterales</taxon>
        <taxon>Enterobacteriaceae</taxon>
        <taxon>Klebsiella/Raoultella group</taxon>
        <taxon>Klebsiella</taxon>
        <taxon>Klebsiella pneumoniae complex</taxon>
    </lineage>
</organism>
<evidence type="ECO:0000313" key="2">
    <source>
        <dbReference type="Proteomes" id="UP000250675"/>
    </source>
</evidence>
<gene>
    <name evidence="1" type="ORF">NCTC9645_05878</name>
</gene>
<protein>
    <submittedName>
        <fullName evidence="1">Alpha-L-rhamnosidase</fullName>
    </submittedName>
</protein>
<dbReference type="AlphaFoldDB" id="A0A2X3KMX5"/>